<dbReference type="Proteomes" id="UP000436483">
    <property type="component" value="Unassembled WGS sequence"/>
</dbReference>
<gene>
    <name evidence="1" type="ORF">GR328_12565</name>
</gene>
<evidence type="ECO:0000313" key="1">
    <source>
        <dbReference type="EMBL" id="MXQ12280.1"/>
    </source>
</evidence>
<accession>A0A7X3MSN2</accession>
<reference evidence="1 2" key="1">
    <citation type="submission" date="2019-12" db="EMBL/GenBank/DDBJ databases">
        <authorList>
            <person name="Yuan C.-G."/>
        </authorList>
    </citation>
    <scope>NUCLEOTIDE SEQUENCE [LARGE SCALE GENOMIC DNA]</scope>
    <source>
        <strain evidence="1 2">KCTC 23863</strain>
    </source>
</reference>
<dbReference type="InterPro" id="IPR036249">
    <property type="entry name" value="Thioredoxin-like_sf"/>
</dbReference>
<organism evidence="1 2">
    <name type="scientific">Microvirga makkahensis</name>
    <dbReference type="NCBI Taxonomy" id="1128670"/>
    <lineage>
        <taxon>Bacteria</taxon>
        <taxon>Pseudomonadati</taxon>
        <taxon>Pseudomonadota</taxon>
        <taxon>Alphaproteobacteria</taxon>
        <taxon>Hyphomicrobiales</taxon>
        <taxon>Methylobacteriaceae</taxon>
        <taxon>Microvirga</taxon>
    </lineage>
</organism>
<dbReference type="EMBL" id="WURB01000008">
    <property type="protein sequence ID" value="MXQ12280.1"/>
    <property type="molecule type" value="Genomic_DNA"/>
</dbReference>
<dbReference type="AlphaFoldDB" id="A0A7X3MSN2"/>
<dbReference type="PANTHER" id="PTHR32234">
    <property type="entry name" value="THIOL:DISULFIDE INTERCHANGE PROTEIN DSBD"/>
    <property type="match status" value="1"/>
</dbReference>
<dbReference type="GO" id="GO:0045454">
    <property type="term" value="P:cell redox homeostasis"/>
    <property type="evidence" value="ECO:0007669"/>
    <property type="project" value="TreeGrafter"/>
</dbReference>
<dbReference type="PANTHER" id="PTHR32234:SF0">
    <property type="entry name" value="THIOL:DISULFIDE INTERCHANGE PROTEIN DSBD"/>
    <property type="match status" value="1"/>
</dbReference>
<dbReference type="RefSeq" id="WP_160884879.1">
    <property type="nucleotide sequence ID" value="NZ_WURB01000008.1"/>
</dbReference>
<keyword evidence="2" id="KW-1185">Reference proteome</keyword>
<name>A0A7X3MSN2_9HYPH</name>
<evidence type="ECO:0000313" key="2">
    <source>
        <dbReference type="Proteomes" id="UP000436483"/>
    </source>
</evidence>
<dbReference type="OrthoDB" id="7950124at2"/>
<dbReference type="Gene3D" id="3.40.30.10">
    <property type="entry name" value="Glutaredoxin"/>
    <property type="match status" value="1"/>
</dbReference>
<proteinExistence type="predicted"/>
<sequence>MQRRTFLTLAAGLSGGALLPGRADAGAAEMAFARVTTPNEFDTAVARARDQHKPILVYVTADWCPVCGSVDRQVFSNPIIMIRLYPIALIRADVSMISDGNRALMQRLRVPGPPTMFFMGPKGGGEIPRTRLTGSVNANLFLDTLNLTGF</sequence>
<dbReference type="GO" id="GO:0015035">
    <property type="term" value="F:protein-disulfide reductase activity"/>
    <property type="evidence" value="ECO:0007669"/>
    <property type="project" value="TreeGrafter"/>
</dbReference>
<reference evidence="1 2" key="2">
    <citation type="submission" date="2020-01" db="EMBL/GenBank/DDBJ databases">
        <title>Microvirga sp. nov., an arsenate reduction bacterium isolated from Tibet hotspring sediments.</title>
        <authorList>
            <person name="Xian W.-D."/>
            <person name="Li W.-J."/>
        </authorList>
    </citation>
    <scope>NUCLEOTIDE SEQUENCE [LARGE SCALE GENOMIC DNA]</scope>
    <source>
        <strain evidence="1 2">KCTC 23863</strain>
    </source>
</reference>
<comment type="caution">
    <text evidence="1">The sequence shown here is derived from an EMBL/GenBank/DDBJ whole genome shotgun (WGS) entry which is preliminary data.</text>
</comment>
<dbReference type="Pfam" id="PF13899">
    <property type="entry name" value="Thioredoxin_7"/>
    <property type="match status" value="1"/>
</dbReference>
<dbReference type="SUPFAM" id="SSF52833">
    <property type="entry name" value="Thioredoxin-like"/>
    <property type="match status" value="1"/>
</dbReference>
<protein>
    <submittedName>
        <fullName evidence="1">Thioredoxin fold domain-containing protein</fullName>
    </submittedName>
</protein>